<dbReference type="PANTHER" id="PTHR43166">
    <property type="entry name" value="AMINO ACID IMPORT ATP-BINDING PROTEIN"/>
    <property type="match status" value="1"/>
</dbReference>
<reference evidence="13 14" key="1">
    <citation type="journal article" date="2019" name="Int. J. Syst. Evol. Microbiol.">
        <title>Limnobaculum parvum gen. nov., sp. nov., isolated from a freshwater lake.</title>
        <authorList>
            <person name="Baek C."/>
            <person name="Shin S.K."/>
            <person name="Yi H."/>
        </authorList>
    </citation>
    <scope>NUCLEOTIDE SEQUENCE [LARGE SCALE GENOMIC DNA]</scope>
    <source>
        <strain evidence="13 14">HYN0051</strain>
    </source>
</reference>
<dbReference type="InterPro" id="IPR050086">
    <property type="entry name" value="MetN_ABC_transporter-like"/>
</dbReference>
<sequence>MIKIRHLSKHYAHRQILNDINLDIARGEIHGLLGISGAGKSTLLRCINGLESFDEHGSLIVDGVDINGLPVQQLRPFRKKIGMIFQDFALLQRKTVAENVMLPMQCWKQDMRDIPQRAKALLQLVGIEDKANFRPQQLSGGQKQRVAIARALALEPQILLCDEATSALDPLTTKSILDLLKEINQRLNITIVMVTHQMTVVKSVCDRLSIIENGELVATNSVDQIFIENPPALQRITGNVATHFMPGQIGFKITLPAIEQSTSFLLGLSEVVNQAFTLFFTQTDYCKTTTIVHYYMTTESQYRTQVIAYLTNNTVTFQELTSPIIATTNN</sequence>
<keyword evidence="11" id="KW-0472">Membrane</keyword>
<keyword evidence="14" id="KW-1185">Reference proteome</keyword>
<dbReference type="GO" id="GO:0005524">
    <property type="term" value="F:ATP binding"/>
    <property type="evidence" value="ECO:0007669"/>
    <property type="project" value="UniProtKB-KW"/>
</dbReference>
<evidence type="ECO:0000256" key="11">
    <source>
        <dbReference type="ARBA" id="ARBA00023136"/>
    </source>
</evidence>
<comment type="similarity">
    <text evidence="3">Belongs to the ABC transporter superfamily.</text>
</comment>
<keyword evidence="9" id="KW-1278">Translocase</keyword>
<dbReference type="KEGG" id="lpv:HYN51_01485"/>
<dbReference type="EMBL" id="CP029185">
    <property type="protein sequence ID" value="AWH87347.1"/>
    <property type="molecule type" value="Genomic_DNA"/>
</dbReference>
<dbReference type="Gene3D" id="3.40.50.300">
    <property type="entry name" value="P-loop containing nucleotide triphosphate hydrolases"/>
    <property type="match status" value="1"/>
</dbReference>
<keyword evidence="7" id="KW-0547">Nucleotide-binding</keyword>
<dbReference type="PROSITE" id="PS00211">
    <property type="entry name" value="ABC_TRANSPORTER_1"/>
    <property type="match status" value="1"/>
</dbReference>
<evidence type="ECO:0000256" key="4">
    <source>
        <dbReference type="ARBA" id="ARBA00020019"/>
    </source>
</evidence>
<dbReference type="InterPro" id="IPR017871">
    <property type="entry name" value="ABC_transporter-like_CS"/>
</dbReference>
<dbReference type="OrthoDB" id="4075047at2"/>
<dbReference type="Pfam" id="PF00005">
    <property type="entry name" value="ABC_tran"/>
    <property type="match status" value="1"/>
</dbReference>
<proteinExistence type="inferred from homology"/>
<dbReference type="PROSITE" id="PS50893">
    <property type="entry name" value="ABC_TRANSPORTER_2"/>
    <property type="match status" value="1"/>
</dbReference>
<evidence type="ECO:0000313" key="14">
    <source>
        <dbReference type="Proteomes" id="UP000244908"/>
    </source>
</evidence>
<dbReference type="GO" id="GO:0005886">
    <property type="term" value="C:plasma membrane"/>
    <property type="evidence" value="ECO:0007669"/>
    <property type="project" value="UniProtKB-SubCell"/>
</dbReference>
<dbReference type="FunFam" id="3.40.50.300:FF:000056">
    <property type="entry name" value="Cell division ATP-binding protein FtsE"/>
    <property type="match status" value="1"/>
</dbReference>
<evidence type="ECO:0000259" key="12">
    <source>
        <dbReference type="PROSITE" id="PS50893"/>
    </source>
</evidence>
<evidence type="ECO:0000256" key="7">
    <source>
        <dbReference type="ARBA" id="ARBA00022741"/>
    </source>
</evidence>
<evidence type="ECO:0000256" key="8">
    <source>
        <dbReference type="ARBA" id="ARBA00022840"/>
    </source>
</evidence>
<evidence type="ECO:0000256" key="5">
    <source>
        <dbReference type="ARBA" id="ARBA00022448"/>
    </source>
</evidence>
<dbReference type="InterPro" id="IPR027417">
    <property type="entry name" value="P-loop_NTPase"/>
</dbReference>
<comment type="function">
    <text evidence="1">Part of the ABC transporter FtsEX involved in cellular division. Important for assembly or stability of the septal ring.</text>
</comment>
<dbReference type="InterPro" id="IPR003593">
    <property type="entry name" value="AAA+_ATPase"/>
</dbReference>
<dbReference type="SMART" id="SM00382">
    <property type="entry name" value="AAA"/>
    <property type="match status" value="1"/>
</dbReference>
<evidence type="ECO:0000256" key="6">
    <source>
        <dbReference type="ARBA" id="ARBA00022475"/>
    </source>
</evidence>
<protein>
    <recommendedName>
        <fullName evidence="4">Cell division ATP-binding protein FtsE</fullName>
    </recommendedName>
</protein>
<evidence type="ECO:0000256" key="2">
    <source>
        <dbReference type="ARBA" id="ARBA00004417"/>
    </source>
</evidence>
<gene>
    <name evidence="13" type="ORF">HYN51_01485</name>
</gene>
<dbReference type="GO" id="GO:0016887">
    <property type="term" value="F:ATP hydrolysis activity"/>
    <property type="evidence" value="ECO:0007669"/>
    <property type="project" value="InterPro"/>
</dbReference>
<name>A0A2Y9TUH0_9GAMM</name>
<accession>A0A2Y9TUH0</accession>
<feature type="domain" description="ABC transporter" evidence="12">
    <location>
        <begin position="2"/>
        <end position="238"/>
    </location>
</feature>
<keyword evidence="5" id="KW-0813">Transport</keyword>
<dbReference type="PANTHER" id="PTHR43166:SF30">
    <property type="entry name" value="METHIONINE IMPORT ATP-BINDING PROTEIN METN"/>
    <property type="match status" value="1"/>
</dbReference>
<dbReference type="SUPFAM" id="SSF52540">
    <property type="entry name" value="P-loop containing nucleoside triphosphate hydrolases"/>
    <property type="match status" value="1"/>
</dbReference>
<comment type="subcellular location">
    <subcellularLocation>
        <location evidence="2">Cell inner membrane</location>
        <topology evidence="2">Peripheral membrane protein</topology>
    </subcellularLocation>
</comment>
<keyword evidence="6" id="KW-1003">Cell membrane</keyword>
<dbReference type="Proteomes" id="UP000244908">
    <property type="component" value="Chromosome"/>
</dbReference>
<dbReference type="GO" id="GO:0006865">
    <property type="term" value="P:amino acid transport"/>
    <property type="evidence" value="ECO:0007669"/>
    <property type="project" value="UniProtKB-KW"/>
</dbReference>
<keyword evidence="8 13" id="KW-0067">ATP-binding</keyword>
<keyword evidence="10" id="KW-0029">Amino-acid transport</keyword>
<evidence type="ECO:0000256" key="1">
    <source>
        <dbReference type="ARBA" id="ARBA00002579"/>
    </source>
</evidence>
<dbReference type="InterPro" id="IPR003439">
    <property type="entry name" value="ABC_transporter-like_ATP-bd"/>
</dbReference>
<dbReference type="AlphaFoldDB" id="A0A2Y9TUH0"/>
<organism evidence="13 14">
    <name type="scientific">Limnobaculum parvum</name>
    <dbReference type="NCBI Taxonomy" id="2172103"/>
    <lineage>
        <taxon>Bacteria</taxon>
        <taxon>Pseudomonadati</taxon>
        <taxon>Pseudomonadota</taxon>
        <taxon>Gammaproteobacteria</taxon>
        <taxon>Enterobacterales</taxon>
        <taxon>Budviciaceae</taxon>
        <taxon>Limnobaculum</taxon>
    </lineage>
</organism>
<evidence type="ECO:0000313" key="13">
    <source>
        <dbReference type="EMBL" id="AWH87347.1"/>
    </source>
</evidence>
<evidence type="ECO:0000256" key="3">
    <source>
        <dbReference type="ARBA" id="ARBA00005417"/>
    </source>
</evidence>
<evidence type="ECO:0000256" key="10">
    <source>
        <dbReference type="ARBA" id="ARBA00022970"/>
    </source>
</evidence>
<evidence type="ECO:0000256" key="9">
    <source>
        <dbReference type="ARBA" id="ARBA00022967"/>
    </source>
</evidence>